<organism evidence="1 2">
    <name type="scientific">Herbidospora solisilvae</name>
    <dbReference type="NCBI Taxonomy" id="2696284"/>
    <lineage>
        <taxon>Bacteria</taxon>
        <taxon>Bacillati</taxon>
        <taxon>Actinomycetota</taxon>
        <taxon>Actinomycetes</taxon>
        <taxon>Streptosporangiales</taxon>
        <taxon>Streptosporangiaceae</taxon>
        <taxon>Herbidospora</taxon>
    </lineage>
</organism>
<sequence>MLVRPEDADGLVEVFDESFPHVRPPRCVSRLGVDRPGILMSIAMVATID</sequence>
<comment type="caution">
    <text evidence="1">The sequence shown here is derived from an EMBL/GenBank/DDBJ whole genome shotgun (WGS) entry which is preliminary data.</text>
</comment>
<dbReference type="Proteomes" id="UP000479526">
    <property type="component" value="Unassembled WGS sequence"/>
</dbReference>
<dbReference type="RefSeq" id="WP_161484289.1">
    <property type="nucleotide sequence ID" value="NZ_WXEW01000016.1"/>
</dbReference>
<protein>
    <submittedName>
        <fullName evidence="1">Uncharacterized protein</fullName>
    </submittedName>
</protein>
<evidence type="ECO:0000313" key="1">
    <source>
        <dbReference type="EMBL" id="NAS27349.1"/>
    </source>
</evidence>
<name>A0A7C9N651_9ACTN</name>
<keyword evidence="2" id="KW-1185">Reference proteome</keyword>
<dbReference type="AlphaFoldDB" id="A0A7C9N651"/>
<gene>
    <name evidence="1" type="ORF">GT755_37480</name>
</gene>
<accession>A0A7C9N651</accession>
<proteinExistence type="predicted"/>
<reference evidence="1 2" key="1">
    <citation type="submission" date="2020-01" db="EMBL/GenBank/DDBJ databases">
        <title>Herbidospora sp. NEAU-GS84 nov., a novel actinomycete isolated from soil.</title>
        <authorList>
            <person name="Han L."/>
        </authorList>
    </citation>
    <scope>NUCLEOTIDE SEQUENCE [LARGE SCALE GENOMIC DNA]</scope>
    <source>
        <strain evidence="1 2">NEAU-GS84</strain>
    </source>
</reference>
<evidence type="ECO:0000313" key="2">
    <source>
        <dbReference type="Proteomes" id="UP000479526"/>
    </source>
</evidence>
<dbReference type="EMBL" id="WXEW01000016">
    <property type="protein sequence ID" value="NAS27349.1"/>
    <property type="molecule type" value="Genomic_DNA"/>
</dbReference>